<evidence type="ECO:0000313" key="4">
    <source>
        <dbReference type="Proteomes" id="UP001461498"/>
    </source>
</evidence>
<feature type="compositionally biased region" description="Low complexity" evidence="1">
    <location>
        <begin position="115"/>
        <end position="162"/>
    </location>
</feature>
<comment type="caution">
    <text evidence="3">The sequence shown here is derived from an EMBL/GenBank/DDBJ whole genome shotgun (WGS) entry which is preliminary data.</text>
</comment>
<feature type="signal peptide" evidence="2">
    <location>
        <begin position="1"/>
        <end position="16"/>
    </location>
</feature>
<dbReference type="EMBL" id="JAPXFL010000009">
    <property type="protein sequence ID" value="KAK9501475.1"/>
    <property type="molecule type" value="Genomic_DNA"/>
</dbReference>
<dbReference type="Proteomes" id="UP001461498">
    <property type="component" value="Unassembled WGS sequence"/>
</dbReference>
<protein>
    <submittedName>
        <fullName evidence="3">Uncharacterized protein</fullName>
    </submittedName>
</protein>
<keyword evidence="2" id="KW-0732">Signal</keyword>
<evidence type="ECO:0000256" key="1">
    <source>
        <dbReference type="SAM" id="MobiDB-lite"/>
    </source>
</evidence>
<evidence type="ECO:0000313" key="3">
    <source>
        <dbReference type="EMBL" id="KAK9501475.1"/>
    </source>
</evidence>
<evidence type="ECO:0000256" key="2">
    <source>
        <dbReference type="SAM" id="SignalP"/>
    </source>
</evidence>
<name>A0AAW1CVH5_9HEMI</name>
<keyword evidence="4" id="KW-1185">Reference proteome</keyword>
<dbReference type="AlphaFoldDB" id="A0AAW1CVH5"/>
<sequence length="238" mass="25656">MKSLVIVLAVLGISNAQHWNNPNWAAGPAAQPGLPQDTPEVAAAKAAHFAALAKVQPQGQQPQAQWGQQPQGRYQGPLALPPGFDQNGAPLPVQDTPEVAAEKAKHFNLVGGFGAPPQNQWNPAQQHQQWNAQPQQQWNPPQQQWNAQPQQQWNAQPQPQWNAQPQWNQNAPGLPQDTPEVAAAKAAHLAAHAQHGRKRRSLVVAPYALTAHTALLPTAHAALLPTAHLAAPALLAHW</sequence>
<gene>
    <name evidence="3" type="ORF">O3M35_012190</name>
</gene>
<accession>A0AAW1CVH5</accession>
<feature type="chain" id="PRO_5043396392" evidence="2">
    <location>
        <begin position="17"/>
        <end position="238"/>
    </location>
</feature>
<feature type="region of interest" description="Disordered" evidence="1">
    <location>
        <begin position="112"/>
        <end position="162"/>
    </location>
</feature>
<proteinExistence type="predicted"/>
<organism evidence="3 4">
    <name type="scientific">Rhynocoris fuscipes</name>
    <dbReference type="NCBI Taxonomy" id="488301"/>
    <lineage>
        <taxon>Eukaryota</taxon>
        <taxon>Metazoa</taxon>
        <taxon>Ecdysozoa</taxon>
        <taxon>Arthropoda</taxon>
        <taxon>Hexapoda</taxon>
        <taxon>Insecta</taxon>
        <taxon>Pterygota</taxon>
        <taxon>Neoptera</taxon>
        <taxon>Paraneoptera</taxon>
        <taxon>Hemiptera</taxon>
        <taxon>Heteroptera</taxon>
        <taxon>Panheteroptera</taxon>
        <taxon>Cimicomorpha</taxon>
        <taxon>Reduviidae</taxon>
        <taxon>Harpactorinae</taxon>
        <taxon>Harpactorini</taxon>
        <taxon>Rhynocoris</taxon>
    </lineage>
</organism>
<reference evidence="3 4" key="1">
    <citation type="submission" date="2022-12" db="EMBL/GenBank/DDBJ databases">
        <title>Chromosome-level genome assembly of true bugs.</title>
        <authorList>
            <person name="Ma L."/>
            <person name="Li H."/>
        </authorList>
    </citation>
    <scope>NUCLEOTIDE SEQUENCE [LARGE SCALE GENOMIC DNA]</scope>
    <source>
        <strain evidence="3">Lab_2022b</strain>
    </source>
</reference>